<keyword evidence="3" id="KW-0560">Oxidoreductase</keyword>
<name>A0A7Y9WIS3_9BURK</name>
<keyword evidence="4" id="KW-1185">Reference proteome</keyword>
<evidence type="ECO:0000259" key="2">
    <source>
        <dbReference type="SMART" id="SM00822"/>
    </source>
</evidence>
<dbReference type="EMBL" id="JACCAS010000001">
    <property type="protein sequence ID" value="NYH21512.1"/>
    <property type="molecule type" value="Genomic_DNA"/>
</dbReference>
<dbReference type="InterPro" id="IPR057326">
    <property type="entry name" value="KR_dom"/>
</dbReference>
<dbReference type="EC" id="1.1.1.100" evidence="3"/>
<dbReference type="SUPFAM" id="SSF51735">
    <property type="entry name" value="NAD(P)-binding Rossmann-fold domains"/>
    <property type="match status" value="1"/>
</dbReference>
<organism evidence="3 4">
    <name type="scientific">Paraburkholderia bryophila</name>
    <dbReference type="NCBI Taxonomy" id="420952"/>
    <lineage>
        <taxon>Bacteria</taxon>
        <taxon>Pseudomonadati</taxon>
        <taxon>Pseudomonadota</taxon>
        <taxon>Betaproteobacteria</taxon>
        <taxon>Burkholderiales</taxon>
        <taxon>Burkholderiaceae</taxon>
        <taxon>Paraburkholderia</taxon>
    </lineage>
</organism>
<dbReference type="SMART" id="SM00822">
    <property type="entry name" value="PKS_KR"/>
    <property type="match status" value="1"/>
</dbReference>
<dbReference type="InterPro" id="IPR036291">
    <property type="entry name" value="NAD(P)-bd_dom_sf"/>
</dbReference>
<dbReference type="Proteomes" id="UP000540929">
    <property type="component" value="Unassembled WGS sequence"/>
</dbReference>
<dbReference type="Gene3D" id="3.40.50.720">
    <property type="entry name" value="NAD(P)-binding Rossmann-like Domain"/>
    <property type="match status" value="2"/>
</dbReference>
<dbReference type="NCBIfam" id="NF006110">
    <property type="entry name" value="PRK08261.1"/>
    <property type="match status" value="1"/>
</dbReference>
<comment type="caution">
    <text evidence="3">The sequence shown here is derived from an EMBL/GenBank/DDBJ whole genome shotgun (WGS) entry which is preliminary data.</text>
</comment>
<evidence type="ECO:0000256" key="1">
    <source>
        <dbReference type="ARBA" id="ARBA00006484"/>
    </source>
</evidence>
<evidence type="ECO:0000313" key="3">
    <source>
        <dbReference type="EMBL" id="NYH21512.1"/>
    </source>
</evidence>
<dbReference type="Pfam" id="PF13561">
    <property type="entry name" value="adh_short_C2"/>
    <property type="match status" value="1"/>
</dbReference>
<dbReference type="GO" id="GO:0004316">
    <property type="term" value="F:3-oxoacyl-[acyl-carrier-protein] reductase (NADPH) activity"/>
    <property type="evidence" value="ECO:0007669"/>
    <property type="project" value="UniProtKB-EC"/>
</dbReference>
<protein>
    <submittedName>
        <fullName evidence="3">3-oxoacyl-[acyl-carrier protein] reductase</fullName>
        <ecNumber evidence="3">1.1.1.100</ecNumber>
    </submittedName>
</protein>
<dbReference type="FunFam" id="3.40.50.720:FF:000338">
    <property type="entry name" value="3-oxoacyl-ACP reductase FabG"/>
    <property type="match status" value="1"/>
</dbReference>
<dbReference type="AlphaFoldDB" id="A0A7Y9WIS3"/>
<dbReference type="PANTHER" id="PTHR42760:SF78">
    <property type="entry name" value="3-OXOACYL-[ACYL-CARRIER-PROTEIN] REDUCTASE [NADH]"/>
    <property type="match status" value="1"/>
</dbReference>
<dbReference type="PRINTS" id="PR00081">
    <property type="entry name" value="GDHRDH"/>
</dbReference>
<reference evidence="3 4" key="1">
    <citation type="submission" date="2020-07" db="EMBL/GenBank/DDBJ databases">
        <title>Exploring microbial biodiversity for novel pathways involved in the catabolism of aromatic compounds derived from lignin.</title>
        <authorList>
            <person name="Elkins J."/>
        </authorList>
    </citation>
    <scope>NUCLEOTIDE SEQUENCE [LARGE SCALE GENOMIC DNA]</scope>
    <source>
        <strain evidence="3 4">H2C3C</strain>
    </source>
</reference>
<dbReference type="PRINTS" id="PR00080">
    <property type="entry name" value="SDRFAMILY"/>
</dbReference>
<dbReference type="PANTHER" id="PTHR42760">
    <property type="entry name" value="SHORT-CHAIN DEHYDROGENASES/REDUCTASES FAMILY MEMBER"/>
    <property type="match status" value="1"/>
</dbReference>
<feature type="domain" description="Ketoreductase" evidence="2">
    <location>
        <begin position="239"/>
        <end position="418"/>
    </location>
</feature>
<comment type="similarity">
    <text evidence="1">Belongs to the short-chain dehydrogenases/reductases (SDR) family.</text>
</comment>
<accession>A0A7Y9WIS3</accession>
<evidence type="ECO:0000313" key="4">
    <source>
        <dbReference type="Proteomes" id="UP000540929"/>
    </source>
</evidence>
<proteinExistence type="inferred from homology"/>
<dbReference type="RefSeq" id="WP_179742955.1">
    <property type="nucleotide sequence ID" value="NZ_JACCAS010000001.1"/>
</dbReference>
<dbReference type="InterPro" id="IPR002347">
    <property type="entry name" value="SDR_fam"/>
</dbReference>
<sequence length="476" mass="49622">MNDSYLNFVNSPFGARLARSLGLPKPEVLHRYRADQPEFGGMVALGAGREPHLLDALANLVASIGVTSVAHESAGLWVPLANRRGLMTGRFEAADGGPHGRLAALLFDASGIEDSSQLEPLHGFFHDTLRSLGKCGRIVVLGRPPESCANPRQWTAQRALEGLTRSLGKEARRGITSNLVYVERGAESGIEATLRFFLSPRSAYVSGQVVRIGTVNTANNPSLPASASAFDWTQPLAGRRAVVTGAARGIGAAIASALAAEGAHVIGIDIPSARDALDATLRQLNGTALAFDIAAPEAPAQIAAALDEQGVDIVVHNAGITKDKTIAKMTDAAWQHVIDINLSAQERIDDALLAAGILRDGGRIVAVSSISGIAGNLGQTNYATSKAGVIGRVQSMAPHLRARGITINAVAPGFIETQMTAKIPLAIREAGRRMNSMSQGGQPVDVAQTIAWLAHPGSAGVSGQIVRVCGQSLIGA</sequence>
<gene>
    <name evidence="3" type="ORF">GGD40_000991</name>
</gene>